<keyword evidence="1" id="KW-0862">Zinc</keyword>
<evidence type="ECO:0000256" key="1">
    <source>
        <dbReference type="PROSITE-ProRule" id="PRU01263"/>
    </source>
</evidence>
<evidence type="ECO:0000313" key="5">
    <source>
        <dbReference type="Proteomes" id="UP001153321"/>
    </source>
</evidence>
<feature type="binding site" evidence="1">
    <location>
        <position position="69"/>
    </location>
    <ligand>
        <name>Zn(2+)</name>
        <dbReference type="ChEBI" id="CHEBI:29105"/>
    </ligand>
</feature>
<dbReference type="InterPro" id="IPR012934">
    <property type="entry name" value="Znf_AD"/>
</dbReference>
<feature type="binding site" evidence="1">
    <location>
        <position position="66"/>
    </location>
    <ligand>
        <name>Zn(2+)</name>
        <dbReference type="ChEBI" id="CHEBI:29105"/>
    </ligand>
</feature>
<keyword evidence="5" id="KW-1185">Reference proteome</keyword>
<dbReference type="PROSITE" id="PS51915">
    <property type="entry name" value="ZAD"/>
    <property type="match status" value="1"/>
</dbReference>
<keyword evidence="1" id="KW-0863">Zinc-finger</keyword>
<feature type="compositionally biased region" description="Basic residues" evidence="2">
    <location>
        <begin position="194"/>
        <end position="219"/>
    </location>
</feature>
<evidence type="ECO:0000313" key="4">
    <source>
        <dbReference type="EMBL" id="CAH1642028.1"/>
    </source>
</evidence>
<evidence type="ECO:0000259" key="3">
    <source>
        <dbReference type="PROSITE" id="PS51915"/>
    </source>
</evidence>
<dbReference type="AlphaFoldDB" id="A0A9P0I976"/>
<reference evidence="4" key="1">
    <citation type="submission" date="2022-02" db="EMBL/GenBank/DDBJ databases">
        <authorList>
            <person name="King R."/>
        </authorList>
    </citation>
    <scope>NUCLEOTIDE SEQUENCE</scope>
</reference>
<proteinExistence type="predicted"/>
<feature type="binding site" evidence="1">
    <location>
        <position position="19"/>
    </location>
    <ligand>
        <name>Zn(2+)</name>
        <dbReference type="ChEBI" id="CHEBI:29105"/>
    </ligand>
</feature>
<dbReference type="SMART" id="SM00868">
    <property type="entry name" value="zf-AD"/>
    <property type="match status" value="1"/>
</dbReference>
<feature type="binding site" evidence="1">
    <location>
        <position position="16"/>
    </location>
    <ligand>
        <name>Zn(2+)</name>
        <dbReference type="ChEBI" id="CHEBI:29105"/>
    </ligand>
</feature>
<feature type="domain" description="ZAD" evidence="3">
    <location>
        <begin position="14"/>
        <end position="93"/>
    </location>
</feature>
<organism evidence="4 5">
    <name type="scientific">Spodoptera littoralis</name>
    <name type="common">Egyptian cotton leafworm</name>
    <dbReference type="NCBI Taxonomy" id="7109"/>
    <lineage>
        <taxon>Eukaryota</taxon>
        <taxon>Metazoa</taxon>
        <taxon>Ecdysozoa</taxon>
        <taxon>Arthropoda</taxon>
        <taxon>Hexapoda</taxon>
        <taxon>Insecta</taxon>
        <taxon>Pterygota</taxon>
        <taxon>Neoptera</taxon>
        <taxon>Endopterygota</taxon>
        <taxon>Lepidoptera</taxon>
        <taxon>Glossata</taxon>
        <taxon>Ditrysia</taxon>
        <taxon>Noctuoidea</taxon>
        <taxon>Noctuidae</taxon>
        <taxon>Amphipyrinae</taxon>
        <taxon>Spodoptera</taxon>
    </lineage>
</organism>
<protein>
    <recommendedName>
        <fullName evidence="3">ZAD domain-containing protein</fullName>
    </recommendedName>
</protein>
<feature type="compositionally biased region" description="Acidic residues" evidence="2">
    <location>
        <begin position="173"/>
        <end position="182"/>
    </location>
</feature>
<accession>A0A9P0I976</accession>
<dbReference type="EMBL" id="LR824556">
    <property type="protein sequence ID" value="CAH1642028.1"/>
    <property type="molecule type" value="Genomic_DNA"/>
</dbReference>
<feature type="compositionally biased region" description="Basic and acidic residues" evidence="2">
    <location>
        <begin position="233"/>
        <end position="244"/>
    </location>
</feature>
<keyword evidence="1" id="KW-0479">Metal-binding</keyword>
<feature type="compositionally biased region" description="Basic and acidic residues" evidence="2">
    <location>
        <begin position="149"/>
        <end position="172"/>
    </location>
</feature>
<dbReference type="GO" id="GO:0005634">
    <property type="term" value="C:nucleus"/>
    <property type="evidence" value="ECO:0007669"/>
    <property type="project" value="InterPro"/>
</dbReference>
<dbReference type="Proteomes" id="UP001153321">
    <property type="component" value="Chromosome 25"/>
</dbReference>
<feature type="compositionally biased region" description="Basic and acidic residues" evidence="2">
    <location>
        <begin position="101"/>
        <end position="138"/>
    </location>
</feature>
<sequence>MATVKNNGPIIDPALCRCCRAIKKCRILTAEYTWMEQKEVYADMIMDCFGILLSHVDDNEKDSGVCATCVVRLRDACAFRQQVLQCEELFLSAKLEDKEEKDALEEPKAHKPQMDIELKIEPKDDMSEHSGGIDHEDNMSIGYPEELEEPKPPKKEESLDKPEVPDDDLKLGEDDDDVDDSDWSGSSSDSDKPIKKKAKKKGKSNGAQKKKKTAVKKSKAGTSKKSPKAIKKPPVEKKITTTEI</sequence>
<gene>
    <name evidence="4" type="ORF">SPLIT_LOCUS7384</name>
</gene>
<dbReference type="GO" id="GO:0008270">
    <property type="term" value="F:zinc ion binding"/>
    <property type="evidence" value="ECO:0007669"/>
    <property type="project" value="UniProtKB-UniRule"/>
</dbReference>
<feature type="region of interest" description="Disordered" evidence="2">
    <location>
        <begin position="101"/>
        <end position="244"/>
    </location>
</feature>
<evidence type="ECO:0000256" key="2">
    <source>
        <dbReference type="SAM" id="MobiDB-lite"/>
    </source>
</evidence>
<name>A0A9P0I976_SPOLI</name>